<feature type="region of interest" description="Disordered" evidence="1">
    <location>
        <begin position="88"/>
        <end position="121"/>
    </location>
</feature>
<dbReference type="PANTHER" id="PTHR24121">
    <property type="entry name" value="NO MECHANORECEPTOR POTENTIAL C, ISOFORM D-RELATED"/>
    <property type="match status" value="1"/>
</dbReference>
<dbReference type="EMBL" id="JAGRRH010000017">
    <property type="protein sequence ID" value="KAG7352320.1"/>
    <property type="molecule type" value="Genomic_DNA"/>
</dbReference>
<protein>
    <submittedName>
        <fullName evidence="2">Ankyrin repeat-containing domain protein</fullName>
    </submittedName>
</protein>
<reference evidence="2" key="2">
    <citation type="submission" date="2021-04" db="EMBL/GenBank/DDBJ databases">
        <authorList>
            <person name="Podell S."/>
        </authorList>
    </citation>
    <scope>NUCLEOTIDE SEQUENCE</scope>
    <source>
        <strain evidence="2">Hildebrandi</strain>
    </source>
</reference>
<sequence length="314" mass="35761">MTEDKKLQKQTTKITLETSRDHCFKDVPHKRSNSKVMTSVLHGVKQPLSGSTFFEAMARYKQQESIREEKPVTRRRRLSLKSSCSSTVDTSACTESSSPKDEVTSDTRSHLPVEDDVPNLPDHTIHESPEIYLQKLVKVTCDGLELEIKKARSLEDFFAKVTDAQIEAYTTAVVTVVRNNDLAGLKELHAKGQALNCFNRFGESLLHMACRRGFEEIVGFLLEQPEVDIRVSDDNGRTILHDACWNPSPQLKICQRILERDPTLLFIADNRGCSAFQYARPEHWTIWRKFLLENRSLLSALKQPSIQKQFAKAT</sequence>
<dbReference type="AlphaFoldDB" id="A0A9K3L035"/>
<gene>
    <name evidence="2" type="ORF">IV203_008368</name>
</gene>
<comment type="caution">
    <text evidence="2">The sequence shown here is derived from an EMBL/GenBank/DDBJ whole genome shotgun (WGS) entry which is preliminary data.</text>
</comment>
<accession>A0A9K3L035</accession>
<dbReference type="InterPro" id="IPR002110">
    <property type="entry name" value="Ankyrin_rpt"/>
</dbReference>
<feature type="compositionally biased region" description="Basic and acidic residues" evidence="1">
    <location>
        <begin position="98"/>
        <end position="113"/>
    </location>
</feature>
<dbReference type="Proteomes" id="UP000693970">
    <property type="component" value="Unassembled WGS sequence"/>
</dbReference>
<dbReference type="SMART" id="SM00248">
    <property type="entry name" value="ANK"/>
    <property type="match status" value="3"/>
</dbReference>
<name>A0A9K3L035_9STRA</name>
<keyword evidence="3" id="KW-1185">Reference proteome</keyword>
<reference evidence="2" key="1">
    <citation type="journal article" date="2021" name="Sci. Rep.">
        <title>Diploid genomic architecture of Nitzschia inconspicua, an elite biomass production diatom.</title>
        <authorList>
            <person name="Oliver A."/>
            <person name="Podell S."/>
            <person name="Pinowska A."/>
            <person name="Traller J.C."/>
            <person name="Smith S.R."/>
            <person name="McClure R."/>
            <person name="Beliaev A."/>
            <person name="Bohutskyi P."/>
            <person name="Hill E.A."/>
            <person name="Rabines A."/>
            <person name="Zheng H."/>
            <person name="Allen L.Z."/>
            <person name="Kuo A."/>
            <person name="Grigoriev I.V."/>
            <person name="Allen A.E."/>
            <person name="Hazlebeck D."/>
            <person name="Allen E.E."/>
        </authorList>
    </citation>
    <scope>NUCLEOTIDE SEQUENCE</scope>
    <source>
        <strain evidence="2">Hildebrandi</strain>
    </source>
</reference>
<organism evidence="2 3">
    <name type="scientific">Nitzschia inconspicua</name>
    <dbReference type="NCBI Taxonomy" id="303405"/>
    <lineage>
        <taxon>Eukaryota</taxon>
        <taxon>Sar</taxon>
        <taxon>Stramenopiles</taxon>
        <taxon>Ochrophyta</taxon>
        <taxon>Bacillariophyta</taxon>
        <taxon>Bacillariophyceae</taxon>
        <taxon>Bacillariophycidae</taxon>
        <taxon>Bacillariales</taxon>
        <taxon>Bacillariaceae</taxon>
        <taxon>Nitzschia</taxon>
    </lineage>
</organism>
<dbReference type="OrthoDB" id="303614at2759"/>
<evidence type="ECO:0000313" key="3">
    <source>
        <dbReference type="Proteomes" id="UP000693970"/>
    </source>
</evidence>
<dbReference type="Pfam" id="PF12796">
    <property type="entry name" value="Ank_2"/>
    <property type="match status" value="1"/>
</dbReference>
<proteinExistence type="predicted"/>
<evidence type="ECO:0000256" key="1">
    <source>
        <dbReference type="SAM" id="MobiDB-lite"/>
    </source>
</evidence>
<evidence type="ECO:0000313" key="2">
    <source>
        <dbReference type="EMBL" id="KAG7352320.1"/>
    </source>
</evidence>
<dbReference type="PANTHER" id="PTHR24121:SF23">
    <property type="entry name" value="NO MECHANORECEPTOR POTENTIAL C, ISOFORM H"/>
    <property type="match status" value="1"/>
</dbReference>